<accession>A0A452TCF0</accession>
<protein>
    <submittedName>
        <fullName evidence="2">Uncharacterized LOC103669876</fullName>
    </submittedName>
</protein>
<organism evidence="2">
    <name type="scientific">Ursus maritimus</name>
    <name type="common">Polar bear</name>
    <name type="synonym">Thalarctos maritimus</name>
    <dbReference type="NCBI Taxonomy" id="29073"/>
    <lineage>
        <taxon>Eukaryota</taxon>
        <taxon>Metazoa</taxon>
        <taxon>Chordata</taxon>
        <taxon>Craniata</taxon>
        <taxon>Vertebrata</taxon>
        <taxon>Euteleostomi</taxon>
        <taxon>Mammalia</taxon>
        <taxon>Eutheria</taxon>
        <taxon>Laurasiatheria</taxon>
        <taxon>Carnivora</taxon>
        <taxon>Caniformia</taxon>
        <taxon>Ursidae</taxon>
        <taxon>Ursus</taxon>
    </lineage>
</organism>
<feature type="compositionally biased region" description="Basic residues" evidence="1">
    <location>
        <begin position="205"/>
        <end position="215"/>
    </location>
</feature>
<evidence type="ECO:0000256" key="1">
    <source>
        <dbReference type="SAM" id="MobiDB-lite"/>
    </source>
</evidence>
<evidence type="ECO:0000313" key="2">
    <source>
        <dbReference type="Ensembl" id="ENSUMAP00000005694"/>
    </source>
</evidence>
<dbReference type="AlphaFoldDB" id="A0A452TCF0"/>
<sequence length="240" mass="26338">PSRGEVKAPGPWGLSPVSLGLLAPESGFLAAQGLSNVNASLEEAGYGGGGRTAAGPILLSWAKPRTGRLAPLNCGAAAGIAGPWQKSHPHRWRHPGGGQSLKIRLCQLQKRCHHEQKQWGQLGHRVTSQKDMDSYNTQLLHYVHVAINNMVRQCSPSTHGAPKSMDLFSKLDLIQEFMLDKMETVRFISLLMEPRVCWSGDSLKNPRRYPRSFRKCPRDQESVPRAPLPGTQTSECSSSN</sequence>
<reference evidence="2" key="1">
    <citation type="submission" date="2019-03" db="UniProtKB">
        <authorList>
            <consortium name="Ensembl"/>
        </authorList>
    </citation>
    <scope>IDENTIFICATION</scope>
</reference>
<proteinExistence type="predicted"/>
<gene>
    <name evidence="2" type="primary">LOC103669876</name>
</gene>
<feature type="compositionally biased region" description="Polar residues" evidence="1">
    <location>
        <begin position="230"/>
        <end position="240"/>
    </location>
</feature>
<name>A0A452TCF0_URSMA</name>
<feature type="region of interest" description="Disordered" evidence="1">
    <location>
        <begin position="205"/>
        <end position="240"/>
    </location>
</feature>
<dbReference type="Ensembl" id="ENSUMAT00000006859.1">
    <property type="protein sequence ID" value="ENSUMAP00000005694.1"/>
    <property type="gene ID" value="ENSUMAG00000004494.1"/>
</dbReference>